<dbReference type="InterPro" id="IPR001584">
    <property type="entry name" value="Integrase_cat-core"/>
</dbReference>
<dbReference type="InterPro" id="IPR025948">
    <property type="entry name" value="HTH-like_dom"/>
</dbReference>
<dbReference type="InterPro" id="IPR009057">
    <property type="entry name" value="Homeodomain-like_sf"/>
</dbReference>
<reference evidence="2 4" key="1">
    <citation type="submission" date="2023-12" db="EMBL/GenBank/DDBJ databases">
        <title>Gut-associated functions are favored during microbiome assembly across C. elegans life.</title>
        <authorList>
            <person name="Zimmermann J."/>
        </authorList>
    </citation>
    <scope>NUCLEOTIDE SEQUENCE [LARGE SCALE GENOMIC DNA]</scope>
    <source>
        <strain evidence="2 4">BIGb0393</strain>
    </source>
</reference>
<evidence type="ECO:0000313" key="3">
    <source>
        <dbReference type="EMBL" id="MEJ5047438.1"/>
    </source>
</evidence>
<dbReference type="SUPFAM" id="SSF53098">
    <property type="entry name" value="Ribonuclease H-like"/>
    <property type="match status" value="1"/>
</dbReference>
<dbReference type="Pfam" id="PF00665">
    <property type="entry name" value="rve"/>
    <property type="match status" value="1"/>
</dbReference>
<dbReference type="Gene3D" id="3.30.420.10">
    <property type="entry name" value="Ribonuclease H-like superfamily/Ribonuclease H"/>
    <property type="match status" value="1"/>
</dbReference>
<feature type="domain" description="Integrase catalytic" evidence="1">
    <location>
        <begin position="286"/>
        <end position="447"/>
    </location>
</feature>
<accession>A0ABU8PNN2</accession>
<evidence type="ECO:0000313" key="2">
    <source>
        <dbReference type="EMBL" id="MEJ5044351.1"/>
    </source>
</evidence>
<name>A0ABU8PNN2_9GAMM</name>
<dbReference type="Gene3D" id="1.10.10.10">
    <property type="entry name" value="Winged helix-like DNA-binding domain superfamily/Winged helix DNA-binding domain"/>
    <property type="match status" value="2"/>
</dbReference>
<gene>
    <name evidence="2" type="ORF">WH298_03820</name>
    <name evidence="3" type="ORF">WH298_19840</name>
</gene>
<protein>
    <submittedName>
        <fullName evidence="2">IS3 family transposase</fullName>
    </submittedName>
</protein>
<dbReference type="InterPro" id="IPR010921">
    <property type="entry name" value="Trp_repressor/repl_initiator"/>
</dbReference>
<sequence length="449" mass="52037">MKHPFSVRLAAVTEYLSGKSTLAETALQFNVGQTPLRRWVRALKHQGEEGLVPRRPRIYPPEFRLSVVRYVLDNRCSSADAAAHFGIPNETVIQNWLRKYRAGGSVALTPSRTGPAMMKKSAPDDKPLTEMTHKELLKELEYLRAENAVLKKFESPERRKGARGSAEKTKIVCSLLPEHRLASLLRAIGLPRSSYYYHVSKDATETDRYAAVIPVMTALHRKHSARYGYRRMTIMLRREGFTLNHKTVRKLMKQHGLTCQIRRRKYRSWMNDGNKSSANLLSRHFEAERSGMKWCTDVTEFRAGGETLYLSVVQDLFNREIVAWEMSTRPALSLTCKMLEKALKTGLQKEGIMLHSDQGWQYRTPMWRSMLAEGQVLQSMSRKGNCLDNAVMENFFSHLKVEMYHRKKYESVNALKRDIDRYIRYYNCERINLRMGMSPAEYRAMKENQ</sequence>
<dbReference type="RefSeq" id="WP_180822258.1">
    <property type="nucleotide sequence ID" value="NZ_JACAWY010000001.1"/>
</dbReference>
<evidence type="ECO:0000259" key="1">
    <source>
        <dbReference type="PROSITE" id="PS50994"/>
    </source>
</evidence>
<evidence type="ECO:0000313" key="4">
    <source>
        <dbReference type="Proteomes" id="UP001362100"/>
    </source>
</evidence>
<dbReference type="InterPro" id="IPR048020">
    <property type="entry name" value="Transpos_IS3"/>
</dbReference>
<dbReference type="PANTHER" id="PTHR46889:SF4">
    <property type="entry name" value="TRANSPOSASE INSO FOR INSERTION SEQUENCE ELEMENT IS911B-RELATED"/>
    <property type="match status" value="1"/>
</dbReference>
<dbReference type="PROSITE" id="PS50994">
    <property type="entry name" value="INTEGRASE"/>
    <property type="match status" value="1"/>
</dbReference>
<dbReference type="Pfam" id="PF13333">
    <property type="entry name" value="rve_2"/>
    <property type="match status" value="1"/>
</dbReference>
<dbReference type="InterPro" id="IPR036388">
    <property type="entry name" value="WH-like_DNA-bd_sf"/>
</dbReference>
<proteinExistence type="predicted"/>
<dbReference type="EMBL" id="JBBGZW010000001">
    <property type="protein sequence ID" value="MEJ5047438.1"/>
    <property type="molecule type" value="Genomic_DNA"/>
</dbReference>
<dbReference type="PANTHER" id="PTHR46889">
    <property type="entry name" value="TRANSPOSASE INSF FOR INSERTION SEQUENCE IS3B-RELATED"/>
    <property type="match status" value="1"/>
</dbReference>
<comment type="caution">
    <text evidence="2">The sequence shown here is derived from an EMBL/GenBank/DDBJ whole genome shotgun (WGS) entry which is preliminary data.</text>
</comment>
<dbReference type="InterPro" id="IPR012337">
    <property type="entry name" value="RNaseH-like_sf"/>
</dbReference>
<dbReference type="EMBL" id="JBBGZW010000001">
    <property type="protein sequence ID" value="MEJ5044351.1"/>
    <property type="molecule type" value="Genomic_DNA"/>
</dbReference>
<dbReference type="InterPro" id="IPR036397">
    <property type="entry name" value="RNaseH_sf"/>
</dbReference>
<organism evidence="2 4">
    <name type="scientific">Pantoea nemavictus</name>
    <dbReference type="NCBI Taxonomy" id="2726955"/>
    <lineage>
        <taxon>Bacteria</taxon>
        <taxon>Pseudomonadati</taxon>
        <taxon>Pseudomonadota</taxon>
        <taxon>Gammaproteobacteria</taxon>
        <taxon>Enterobacterales</taxon>
        <taxon>Erwiniaceae</taxon>
        <taxon>Pantoea</taxon>
    </lineage>
</organism>
<dbReference type="InterPro" id="IPR050900">
    <property type="entry name" value="Transposase_IS3/IS150/IS904"/>
</dbReference>
<dbReference type="SUPFAM" id="SSF48295">
    <property type="entry name" value="TrpR-like"/>
    <property type="match status" value="1"/>
</dbReference>
<dbReference type="Pfam" id="PF13276">
    <property type="entry name" value="HTH_21"/>
    <property type="match status" value="1"/>
</dbReference>
<dbReference type="NCBIfam" id="NF033516">
    <property type="entry name" value="transpos_IS3"/>
    <property type="match status" value="1"/>
</dbReference>
<dbReference type="Pfam" id="PF13518">
    <property type="entry name" value="HTH_28"/>
    <property type="match status" value="2"/>
</dbReference>
<keyword evidence="4" id="KW-1185">Reference proteome</keyword>
<dbReference type="SUPFAM" id="SSF46689">
    <property type="entry name" value="Homeodomain-like"/>
    <property type="match status" value="1"/>
</dbReference>
<dbReference type="Proteomes" id="UP001362100">
    <property type="component" value="Unassembled WGS sequence"/>
</dbReference>
<dbReference type="InterPro" id="IPR055247">
    <property type="entry name" value="InsJ-like_HTH"/>
</dbReference>